<evidence type="ECO:0000256" key="4">
    <source>
        <dbReference type="ARBA" id="ARBA00022723"/>
    </source>
</evidence>
<feature type="domain" description="YjeF N-terminal" evidence="10">
    <location>
        <begin position="74"/>
        <end position="226"/>
    </location>
</feature>
<keyword evidence="6" id="KW-0521">NADP</keyword>
<comment type="catalytic activity">
    <reaction evidence="2">
        <text>(6R)-NADPHX = (6S)-NADPHX</text>
        <dbReference type="Rhea" id="RHEA:32227"/>
        <dbReference type="ChEBI" id="CHEBI:64076"/>
        <dbReference type="ChEBI" id="CHEBI:64077"/>
        <dbReference type="EC" id="5.1.99.6"/>
    </reaction>
</comment>
<evidence type="ECO:0000256" key="5">
    <source>
        <dbReference type="ARBA" id="ARBA00022741"/>
    </source>
</evidence>
<dbReference type="Proteomes" id="UP000051952">
    <property type="component" value="Unassembled WGS sequence"/>
</dbReference>
<dbReference type="VEuPathDB" id="TriTrypDB:BSAL_92535"/>
<keyword evidence="5" id="KW-0547">Nucleotide-binding</keyword>
<dbReference type="EMBL" id="CYKH01001276">
    <property type="protein sequence ID" value="CUG86319.1"/>
    <property type="molecule type" value="Genomic_DNA"/>
</dbReference>
<reference evidence="12" key="1">
    <citation type="submission" date="2015-09" db="EMBL/GenBank/DDBJ databases">
        <authorList>
            <consortium name="Pathogen Informatics"/>
        </authorList>
    </citation>
    <scope>NUCLEOTIDE SEQUENCE [LARGE SCALE GENOMIC DNA]</scope>
    <source>
        <strain evidence="12">Lake Konstanz</strain>
    </source>
</reference>
<evidence type="ECO:0000256" key="7">
    <source>
        <dbReference type="ARBA" id="ARBA00022958"/>
    </source>
</evidence>
<keyword evidence="12" id="KW-1185">Reference proteome</keyword>
<evidence type="ECO:0000256" key="8">
    <source>
        <dbReference type="ARBA" id="ARBA00023027"/>
    </source>
</evidence>
<gene>
    <name evidence="11" type="ORF">BSAL_92535</name>
</gene>
<dbReference type="GO" id="GO:0046872">
    <property type="term" value="F:metal ion binding"/>
    <property type="evidence" value="ECO:0007669"/>
    <property type="project" value="UniProtKB-KW"/>
</dbReference>
<organism evidence="11 12">
    <name type="scientific">Bodo saltans</name>
    <name type="common">Flagellated protozoan</name>
    <dbReference type="NCBI Taxonomy" id="75058"/>
    <lineage>
        <taxon>Eukaryota</taxon>
        <taxon>Discoba</taxon>
        <taxon>Euglenozoa</taxon>
        <taxon>Kinetoplastea</taxon>
        <taxon>Metakinetoplastina</taxon>
        <taxon>Eubodonida</taxon>
        <taxon>Bodonidae</taxon>
        <taxon>Bodo</taxon>
    </lineage>
</organism>
<keyword evidence="4" id="KW-0479">Metal-binding</keyword>
<dbReference type="GO" id="GO:0005739">
    <property type="term" value="C:mitochondrion"/>
    <property type="evidence" value="ECO:0007669"/>
    <property type="project" value="TreeGrafter"/>
</dbReference>
<sequence>MRTTASRTLLHHYSSRHFLSTLSQNNNSSYHTSQNIRRASSLFMSSSVATASCPPSTAFTSSHEEITLLTQQQAAHIDDVLMETFSTDQLMELAGLSVAQVVQTHYQLSGRGDDDRLENDDEGSVQKIVVVCGPGNNGGDGLVAARHLKMFNPTFNVMVVYPRLASVEKPLYKRLLAQLNMCDVPVVTELDERMLLERDGDVRRRRHNTIVIDAMLGYSSRGAVRE</sequence>
<evidence type="ECO:0000256" key="9">
    <source>
        <dbReference type="ARBA" id="ARBA00023235"/>
    </source>
</evidence>
<dbReference type="InterPro" id="IPR004443">
    <property type="entry name" value="YjeF_N_dom"/>
</dbReference>
<evidence type="ECO:0000259" key="10">
    <source>
        <dbReference type="PROSITE" id="PS51385"/>
    </source>
</evidence>
<keyword evidence="7" id="KW-0630">Potassium</keyword>
<dbReference type="PROSITE" id="PS51385">
    <property type="entry name" value="YJEF_N"/>
    <property type="match status" value="1"/>
</dbReference>
<proteinExistence type="predicted"/>
<dbReference type="Pfam" id="PF03853">
    <property type="entry name" value="YjeF_N"/>
    <property type="match status" value="1"/>
</dbReference>
<comment type="catalytic activity">
    <reaction evidence="1">
        <text>(6R)-NADHX = (6S)-NADHX</text>
        <dbReference type="Rhea" id="RHEA:32215"/>
        <dbReference type="ChEBI" id="CHEBI:64074"/>
        <dbReference type="ChEBI" id="CHEBI:64075"/>
        <dbReference type="EC" id="5.1.99.6"/>
    </reaction>
</comment>
<name>A0A0S4J4J7_BODSA</name>
<accession>A0A0S4J4J7</accession>
<dbReference type="InterPro" id="IPR036652">
    <property type="entry name" value="YjeF_N_dom_sf"/>
</dbReference>
<dbReference type="InterPro" id="IPR032976">
    <property type="entry name" value="YJEFN_prot_NAXE-like"/>
</dbReference>
<dbReference type="GO" id="GO:0000166">
    <property type="term" value="F:nucleotide binding"/>
    <property type="evidence" value="ECO:0007669"/>
    <property type="project" value="UniProtKB-KW"/>
</dbReference>
<dbReference type="GO" id="GO:0052856">
    <property type="term" value="F:NAD(P)HX epimerase activity"/>
    <property type="evidence" value="ECO:0007669"/>
    <property type="project" value="UniProtKB-EC"/>
</dbReference>
<dbReference type="PANTHER" id="PTHR13232">
    <property type="entry name" value="NAD(P)H-HYDRATE EPIMERASE"/>
    <property type="match status" value="1"/>
</dbReference>
<evidence type="ECO:0000313" key="11">
    <source>
        <dbReference type="EMBL" id="CUG86319.1"/>
    </source>
</evidence>
<protein>
    <recommendedName>
        <fullName evidence="3">NAD(P)H-hydrate epimerase</fullName>
        <ecNumber evidence="3">5.1.99.6</ecNumber>
    </recommendedName>
</protein>
<keyword evidence="9" id="KW-0413">Isomerase</keyword>
<dbReference type="SUPFAM" id="SSF64153">
    <property type="entry name" value="YjeF N-terminal domain-like"/>
    <property type="match status" value="1"/>
</dbReference>
<dbReference type="Gene3D" id="3.40.50.10260">
    <property type="entry name" value="YjeF N-terminal domain"/>
    <property type="match status" value="1"/>
</dbReference>
<dbReference type="EC" id="5.1.99.6" evidence="3"/>
<evidence type="ECO:0000256" key="1">
    <source>
        <dbReference type="ARBA" id="ARBA00000013"/>
    </source>
</evidence>
<dbReference type="NCBIfam" id="TIGR00197">
    <property type="entry name" value="yjeF_nterm"/>
    <property type="match status" value="1"/>
</dbReference>
<evidence type="ECO:0000256" key="6">
    <source>
        <dbReference type="ARBA" id="ARBA00022857"/>
    </source>
</evidence>
<keyword evidence="8" id="KW-0520">NAD</keyword>
<dbReference type="OrthoDB" id="10064708at2759"/>
<evidence type="ECO:0000256" key="3">
    <source>
        <dbReference type="ARBA" id="ARBA00012228"/>
    </source>
</evidence>
<dbReference type="PANTHER" id="PTHR13232:SF10">
    <property type="entry name" value="NAD(P)H-HYDRATE EPIMERASE"/>
    <property type="match status" value="1"/>
</dbReference>
<evidence type="ECO:0000313" key="12">
    <source>
        <dbReference type="Proteomes" id="UP000051952"/>
    </source>
</evidence>
<evidence type="ECO:0000256" key="2">
    <source>
        <dbReference type="ARBA" id="ARBA00000909"/>
    </source>
</evidence>
<dbReference type="AlphaFoldDB" id="A0A0S4J4J7"/>